<dbReference type="RefSeq" id="WP_014363658.1">
    <property type="nucleotide sequence ID" value="NC_016929.1"/>
</dbReference>
<gene>
    <name evidence="1" type="ORF">RCA_01105</name>
</gene>
<proteinExistence type="predicted"/>
<keyword evidence="2" id="KW-1185">Reference proteome</keyword>
<name>A0ABN4AGG3_RICCA</name>
<evidence type="ECO:0000313" key="2">
    <source>
        <dbReference type="Proteomes" id="UP000007878"/>
    </source>
</evidence>
<evidence type="ECO:0000313" key="1">
    <source>
        <dbReference type="EMBL" id="AFB20798.1"/>
    </source>
</evidence>
<organism evidence="1 2">
    <name type="scientific">Rickettsia canadensis str. CA410</name>
    <dbReference type="NCBI Taxonomy" id="1105107"/>
    <lineage>
        <taxon>Bacteria</taxon>
        <taxon>Pseudomonadati</taxon>
        <taxon>Pseudomonadota</taxon>
        <taxon>Alphaproteobacteria</taxon>
        <taxon>Rickettsiales</taxon>
        <taxon>Rickettsiaceae</taxon>
        <taxon>Rickettsieae</taxon>
        <taxon>Rickettsia</taxon>
        <taxon>belli group</taxon>
    </lineage>
</organism>
<dbReference type="Proteomes" id="UP000007878">
    <property type="component" value="Chromosome"/>
</dbReference>
<dbReference type="EMBL" id="CP003304">
    <property type="protein sequence ID" value="AFB20798.1"/>
    <property type="molecule type" value="Genomic_DNA"/>
</dbReference>
<accession>A0ABN4AGG3</accession>
<reference evidence="2" key="1">
    <citation type="submission" date="2012-02" db="EMBL/GenBank/DDBJ databases">
        <title>Complete genome sequence of Rickettsia parkeri strain Portsmouth.</title>
        <authorList>
            <person name="Johnson S.L."/>
            <person name="Munk A.C."/>
            <person name="Han S."/>
            <person name="Bruce D.C."/>
            <person name="Dasch G.A."/>
        </authorList>
    </citation>
    <scope>NUCLEOTIDE SEQUENCE [LARGE SCALE GENOMIC DNA]</scope>
    <source>
        <strain evidence="2">CA410</strain>
    </source>
</reference>
<sequence length="57" mass="6676">MKLGDYFTELEDIACGPYLTAFKKLFSKQLYSGRNKEKETYLDIYKEVINQIKSDTS</sequence>
<protein>
    <submittedName>
        <fullName evidence="1">Uncharacterized protein</fullName>
    </submittedName>
</protein>